<dbReference type="AlphaFoldDB" id="C6XT09"/>
<keyword evidence="1" id="KW-0732">Signal</keyword>
<organism evidence="2 3">
    <name type="scientific">Pedobacter heparinus (strain ATCC 13125 / DSM 2366 / CIP 104194 / JCM 7457 / NBRC 12017 / NCIMB 9290 / NRRL B-14731 / HIM 762-3)</name>
    <dbReference type="NCBI Taxonomy" id="485917"/>
    <lineage>
        <taxon>Bacteria</taxon>
        <taxon>Pseudomonadati</taxon>
        <taxon>Bacteroidota</taxon>
        <taxon>Sphingobacteriia</taxon>
        <taxon>Sphingobacteriales</taxon>
        <taxon>Sphingobacteriaceae</taxon>
        <taxon>Pedobacter</taxon>
    </lineage>
</organism>
<keyword evidence="3" id="KW-1185">Reference proteome</keyword>
<accession>C6XT09</accession>
<reference evidence="2 3" key="1">
    <citation type="journal article" date="2009" name="Stand. Genomic Sci.">
        <title>Complete genome sequence of Pedobacter heparinus type strain (HIM 762-3).</title>
        <authorList>
            <person name="Han C."/>
            <person name="Spring S."/>
            <person name="Lapidus A."/>
            <person name="Del Rio T.G."/>
            <person name="Tice H."/>
            <person name="Copeland A."/>
            <person name="Cheng J.F."/>
            <person name="Lucas S."/>
            <person name="Chen F."/>
            <person name="Nolan M."/>
            <person name="Bruce D."/>
            <person name="Goodwin L."/>
            <person name="Pitluck S."/>
            <person name="Ivanova N."/>
            <person name="Mavromatis K."/>
            <person name="Mikhailova N."/>
            <person name="Pati A."/>
            <person name="Chen A."/>
            <person name="Palaniappan K."/>
            <person name="Land M."/>
            <person name="Hauser L."/>
            <person name="Chang Y.J."/>
            <person name="Jeffries C.C."/>
            <person name="Saunders E."/>
            <person name="Chertkov O."/>
            <person name="Brettin T."/>
            <person name="Goker M."/>
            <person name="Rohde M."/>
            <person name="Bristow J."/>
            <person name="Eisen J.A."/>
            <person name="Markowitz V."/>
            <person name="Hugenholtz P."/>
            <person name="Kyrpides N.C."/>
            <person name="Klenk H.P."/>
            <person name="Detter J.C."/>
        </authorList>
    </citation>
    <scope>NUCLEOTIDE SEQUENCE [LARGE SCALE GENOMIC DNA]</scope>
    <source>
        <strain evidence="3">ATCC 13125 / DSM 2366 / CIP 104194 / JCM 7457 / NBRC 12017 / NCIMB 9290 / NRRL B-14731 / HIM 762-3</strain>
    </source>
</reference>
<sequence>MIRHIFVVTSFLIISANLFAQQHSVPKVDFFKDQKKLLCWSGPMSSSFKSNKEISAVPLMHYFDSKKGTARIICKPNYGFDKWKTYIRKYKNIDIEYQKVREIAINESVQKNFTIYAFLMESKYLVDPTEKPYFPGEKEMEFPAPILIYKKEGKNWKQLAKVDVKDWSAFADLQMNTILGKSGYSK</sequence>
<evidence type="ECO:0000313" key="3">
    <source>
        <dbReference type="Proteomes" id="UP000000852"/>
    </source>
</evidence>
<evidence type="ECO:0000313" key="2">
    <source>
        <dbReference type="EMBL" id="ACU03570.1"/>
    </source>
</evidence>
<name>C6XT09_PEDHD</name>
<dbReference type="KEGG" id="phe:Phep_1355"/>
<evidence type="ECO:0000256" key="1">
    <source>
        <dbReference type="SAM" id="SignalP"/>
    </source>
</evidence>
<dbReference type="Proteomes" id="UP000000852">
    <property type="component" value="Chromosome"/>
</dbReference>
<feature type="signal peptide" evidence="1">
    <location>
        <begin position="1"/>
        <end position="20"/>
    </location>
</feature>
<protein>
    <submittedName>
        <fullName evidence="2">Uncharacterized protein</fullName>
    </submittedName>
</protein>
<feature type="chain" id="PRO_5002973221" evidence="1">
    <location>
        <begin position="21"/>
        <end position="186"/>
    </location>
</feature>
<gene>
    <name evidence="2" type="ordered locus">Phep_1355</name>
</gene>
<dbReference type="EMBL" id="CP001681">
    <property type="protein sequence ID" value="ACU03570.1"/>
    <property type="molecule type" value="Genomic_DNA"/>
</dbReference>
<dbReference type="HOGENOM" id="CLU_1453148_0_0_10"/>
<proteinExistence type="predicted"/>
<dbReference type="STRING" id="485917.Phep_1355"/>